<dbReference type="PANTHER" id="PTHR33490:SF6">
    <property type="entry name" value="SLL1049 PROTEIN"/>
    <property type="match status" value="1"/>
</dbReference>
<evidence type="ECO:0000256" key="2">
    <source>
        <dbReference type="SAM" id="SignalP"/>
    </source>
</evidence>
<feature type="signal peptide" evidence="2">
    <location>
        <begin position="1"/>
        <end position="26"/>
    </location>
</feature>
<feature type="domain" description="Transglutaminase-like" evidence="3">
    <location>
        <begin position="351"/>
        <end position="422"/>
    </location>
</feature>
<dbReference type="Gene3D" id="3.10.620.30">
    <property type="match status" value="1"/>
</dbReference>
<reference evidence="4 5" key="1">
    <citation type="journal article" date="2016" name="Nat. Commun.">
        <title>Thousands of microbial genomes shed light on interconnected biogeochemical processes in an aquifer system.</title>
        <authorList>
            <person name="Anantharaman K."/>
            <person name="Brown C.T."/>
            <person name="Hug L.A."/>
            <person name="Sharon I."/>
            <person name="Castelle C.J."/>
            <person name="Probst A.J."/>
            <person name="Thomas B.C."/>
            <person name="Singh A."/>
            <person name="Wilkins M.J."/>
            <person name="Karaoz U."/>
            <person name="Brodie E.L."/>
            <person name="Williams K.H."/>
            <person name="Hubbard S.S."/>
            <person name="Banfield J.F."/>
        </authorList>
    </citation>
    <scope>NUCLEOTIDE SEQUENCE [LARGE SCALE GENOMIC DNA]</scope>
</reference>
<dbReference type="InterPro" id="IPR018702">
    <property type="entry name" value="DUF2207"/>
</dbReference>
<feature type="transmembrane region" description="Helical" evidence="1">
    <location>
        <begin position="582"/>
        <end position="608"/>
    </location>
</feature>
<dbReference type="SMART" id="SM00460">
    <property type="entry name" value="TGc"/>
    <property type="match status" value="1"/>
</dbReference>
<dbReference type="AlphaFoldDB" id="A0A1G1VCF6"/>
<dbReference type="PANTHER" id="PTHR33490">
    <property type="entry name" value="BLR5614 PROTEIN-RELATED"/>
    <property type="match status" value="1"/>
</dbReference>
<dbReference type="EMBL" id="MHCC01000021">
    <property type="protein sequence ID" value="OGY13070.1"/>
    <property type="molecule type" value="Genomic_DNA"/>
</dbReference>
<comment type="caution">
    <text evidence="4">The sequence shown here is derived from an EMBL/GenBank/DDBJ whole genome shotgun (WGS) entry which is preliminary data.</text>
</comment>
<dbReference type="SUPFAM" id="SSF54001">
    <property type="entry name" value="Cysteine proteinases"/>
    <property type="match status" value="1"/>
</dbReference>
<keyword evidence="2" id="KW-0732">Signal</keyword>
<protein>
    <recommendedName>
        <fullName evidence="3">Transglutaminase-like domain-containing protein</fullName>
    </recommendedName>
</protein>
<dbReference type="InterPro" id="IPR038765">
    <property type="entry name" value="Papain-like_cys_pep_sf"/>
</dbReference>
<evidence type="ECO:0000259" key="3">
    <source>
        <dbReference type="SMART" id="SM00460"/>
    </source>
</evidence>
<gene>
    <name evidence="4" type="ORF">A3A77_03325</name>
</gene>
<keyword evidence="1" id="KW-0472">Membrane</keyword>
<evidence type="ECO:0000313" key="5">
    <source>
        <dbReference type="Proteomes" id="UP000178659"/>
    </source>
</evidence>
<evidence type="ECO:0000313" key="4">
    <source>
        <dbReference type="EMBL" id="OGY13070.1"/>
    </source>
</evidence>
<sequence length="616" mass="68965">MKIARFAIFYFLLNINFFLFAAPAHAEGEFRTNYQTAYTIDANGNAAVSQQITLTNNFSKIYANSYVLTLEGKQPEQISATQNGNTIPIDVQQEDVKTKITLNFSEALVGKGKSRTFEIGYQVKQVATQNGSVWELTIPKLAAAETVDNYALVVSVPKAFGNPAYISPQPKSKTASENNQNFVFAKDDLTRAGVVAAFGDFQVYDFNLVYHLQNPYQQHGETEVALPPDTAFQRVYYKEINPMPESIRIDEDGNWIAKYKLDPKQSLDVNVNLSAQVFSEPQQLFPNENSSTKDFYLSDSKYWQVNDPEIQELARSLKTPRNIYNFAVNYLKYDYSRVRDDVARLGAKNALARPNEAICTEYTDLFVALARAAGIPAREVNGYAYTNNPQIQPLSLVADILHAWPEYWDPDLKAWKPVDPTWENTTGGIDFFDKFDLAHVAFAIHGKSPDFPLPAGSYKSPNSPQKDVSVQFGQLPATRKSTLKIESTSSALILPFKPSQLHLKLTNSGPVALYDIPVVLETINAQIINDVPKSIKFLAPYSSDSIDITFKIPFSIRGKPSVIKASSQDATMEYNIPVKQSYIIQFAFVFVAILFLFVALVFTPRLLVKVGHILKK</sequence>
<dbReference type="Pfam" id="PF09972">
    <property type="entry name" value="DUF2207"/>
    <property type="match status" value="1"/>
</dbReference>
<evidence type="ECO:0000256" key="1">
    <source>
        <dbReference type="SAM" id="Phobius"/>
    </source>
</evidence>
<dbReference type="Pfam" id="PF01841">
    <property type="entry name" value="Transglut_core"/>
    <property type="match status" value="1"/>
</dbReference>
<accession>A0A1G1VCF6</accession>
<keyword evidence="1" id="KW-0812">Transmembrane</keyword>
<name>A0A1G1VCF6_9BACT</name>
<dbReference type="Proteomes" id="UP000178659">
    <property type="component" value="Unassembled WGS sequence"/>
</dbReference>
<organism evidence="4 5">
    <name type="scientific">Candidatus Blackburnbacteria bacterium RIFCSPLOWO2_01_FULL_40_20</name>
    <dbReference type="NCBI Taxonomy" id="1797519"/>
    <lineage>
        <taxon>Bacteria</taxon>
        <taxon>Candidatus Blackburniibacteriota</taxon>
    </lineage>
</organism>
<proteinExistence type="predicted"/>
<feature type="chain" id="PRO_5009580991" description="Transglutaminase-like domain-containing protein" evidence="2">
    <location>
        <begin position="27"/>
        <end position="616"/>
    </location>
</feature>
<keyword evidence="1" id="KW-1133">Transmembrane helix</keyword>
<dbReference type="InterPro" id="IPR002931">
    <property type="entry name" value="Transglutaminase-like"/>
</dbReference>